<dbReference type="Gene3D" id="1.10.437.10">
    <property type="entry name" value="Blc2-like"/>
    <property type="match status" value="1"/>
</dbReference>
<dbReference type="Proteomes" id="UP000289886">
    <property type="component" value="Unassembled WGS sequence"/>
</dbReference>
<dbReference type="UniPathway" id="UPA00378"/>
<organism evidence="5 6">
    <name type="scientific">Acipenser ruthenus</name>
    <name type="common">Sterlet sturgeon</name>
    <dbReference type="NCBI Taxonomy" id="7906"/>
    <lineage>
        <taxon>Eukaryota</taxon>
        <taxon>Metazoa</taxon>
        <taxon>Chordata</taxon>
        <taxon>Craniata</taxon>
        <taxon>Vertebrata</taxon>
        <taxon>Euteleostomi</taxon>
        <taxon>Actinopterygii</taxon>
        <taxon>Chondrostei</taxon>
        <taxon>Acipenseriformes</taxon>
        <taxon>Acipenseridae</taxon>
        <taxon>Acipenser</taxon>
    </lineage>
</organism>
<dbReference type="SUPFAM" id="SSF56854">
    <property type="entry name" value="Bcl-2 inhibitors of programmed cell death"/>
    <property type="match status" value="1"/>
</dbReference>
<evidence type="ECO:0000256" key="2">
    <source>
        <dbReference type="ARBA" id="ARBA00022703"/>
    </source>
</evidence>
<keyword evidence="2" id="KW-0053">Apoptosis</keyword>
<dbReference type="PANTHER" id="PTHR19300">
    <property type="entry name" value="BETA-1,4-GALACTOSYLTRANSFERASE"/>
    <property type="match status" value="1"/>
</dbReference>
<dbReference type="CDD" id="cd06845">
    <property type="entry name" value="Bcl-2_like"/>
    <property type="match status" value="1"/>
</dbReference>
<dbReference type="InterPro" id="IPR003859">
    <property type="entry name" value="Galactosyl_T"/>
</dbReference>
<feature type="domain" description="Bcl-2 Bcl-2 homology region 1-3" evidence="4">
    <location>
        <begin position="387"/>
        <end position="486"/>
    </location>
</feature>
<dbReference type="PROSITE" id="PS50062">
    <property type="entry name" value="BCL2_FAMILY"/>
    <property type="match status" value="1"/>
</dbReference>
<dbReference type="PANTHER" id="PTHR19300:SF9">
    <property type="entry name" value="BETA-1,4-GALACTOSYLTRANSFERASE 4"/>
    <property type="match status" value="1"/>
</dbReference>
<comment type="similarity">
    <text evidence="1">Belongs to the Bcl-2 family.</text>
</comment>
<evidence type="ECO:0000313" key="6">
    <source>
        <dbReference type="Proteomes" id="UP000289886"/>
    </source>
</evidence>
<keyword evidence="5" id="KW-0328">Glycosyltransferase</keyword>
<dbReference type="SUPFAM" id="SSF53448">
    <property type="entry name" value="Nucleotide-diphospho-sugar transferases"/>
    <property type="match status" value="1"/>
</dbReference>
<sequence>MCFSSAFFKLSRKVKFLVLVGFCVMILTWIATFGNVTNAVRDRPQLVELMRSQKVVTEGLRNAEESEWGNRHPSPAPVATLQPCPALSPHLRGLLALSFKPSLTLAEVEQENAQVVEGQYEPADCQPRQSVAILIPHRSREKHLLYLLQHLHPFLQRQQLHYAIYIIHQAGNVKFNRAKLLNVGYLEALKDYKWDCFIFHDVDLVPENDLNLLRYKGYFGGVTAMTREQFSKVNGFSNTYWGWGGEDDDLRIRVELQRMKIVRPPPEVARYTMIFHTRDNGNEVNKDRRTQTFGQISTDLFVLCEFRSRMFRTGLQTGERKRSGKSRLTCLYSVNFEVECFEQVYKQYELNGPFEQTTRDLISDYLTGLPYYNTSEDRHQNKPLVTLKRLTNTVIEKHQSEFNEMLCKVRMGQGTHVDFVQDVAENLFSDGVTNWSRVVTLLAFGTVVVKHLKDNGLEHDIERLGEKISDFLIREKREWILKNGGWQGFVDFFHIKDPDPSVIIFMLIFIGLVKIGAIIMFLMR</sequence>
<dbReference type="InterPro" id="IPR026298">
    <property type="entry name" value="Bcl-2_fam"/>
</dbReference>
<keyword evidence="3" id="KW-0472">Membrane</keyword>
<dbReference type="InterPro" id="IPR029044">
    <property type="entry name" value="Nucleotide-diphossugar_trans"/>
</dbReference>
<keyword evidence="3" id="KW-1133">Transmembrane helix</keyword>
<keyword evidence="3" id="KW-0812">Transmembrane</keyword>
<dbReference type="EMBL" id="SCEB01001571">
    <property type="protein sequence ID" value="RXM96568.1"/>
    <property type="molecule type" value="Genomic_DNA"/>
</dbReference>
<feature type="transmembrane region" description="Helical" evidence="3">
    <location>
        <begin position="502"/>
        <end position="523"/>
    </location>
</feature>
<dbReference type="InterPro" id="IPR036834">
    <property type="entry name" value="Bcl-2-like_sf"/>
</dbReference>
<dbReference type="InterPro" id="IPR027995">
    <property type="entry name" value="Galactosyl_T_N"/>
</dbReference>
<evidence type="ECO:0000313" key="5">
    <source>
        <dbReference type="EMBL" id="RXM96568.1"/>
    </source>
</evidence>
<protein>
    <submittedName>
        <fullName evidence="5">Beta-1,4-galactosyltransferase 4</fullName>
    </submittedName>
</protein>
<evidence type="ECO:0000256" key="1">
    <source>
        <dbReference type="ARBA" id="ARBA00009458"/>
    </source>
</evidence>
<dbReference type="GO" id="GO:0006915">
    <property type="term" value="P:apoptotic process"/>
    <property type="evidence" value="ECO:0007669"/>
    <property type="project" value="UniProtKB-KW"/>
</dbReference>
<dbReference type="SMART" id="SM00337">
    <property type="entry name" value="BCL"/>
    <property type="match status" value="1"/>
</dbReference>
<dbReference type="Gene3D" id="3.90.550.10">
    <property type="entry name" value="Spore Coat Polysaccharide Biosynthesis Protein SpsA, Chain A"/>
    <property type="match status" value="1"/>
</dbReference>
<dbReference type="GO" id="GO:0005794">
    <property type="term" value="C:Golgi apparatus"/>
    <property type="evidence" value="ECO:0007669"/>
    <property type="project" value="TreeGrafter"/>
</dbReference>
<dbReference type="Pfam" id="PF13733">
    <property type="entry name" value="Glyco_transf_7N"/>
    <property type="match status" value="1"/>
</dbReference>
<gene>
    <name evidence="5" type="ORF">EOD39_15554</name>
</gene>
<keyword evidence="5" id="KW-0808">Transferase</keyword>
<dbReference type="PRINTS" id="PR02050">
    <property type="entry name" value="B14GALTRFASE"/>
</dbReference>
<dbReference type="GO" id="GO:0005975">
    <property type="term" value="P:carbohydrate metabolic process"/>
    <property type="evidence" value="ECO:0007669"/>
    <property type="project" value="InterPro"/>
</dbReference>
<dbReference type="GO" id="GO:0008378">
    <property type="term" value="F:galactosyltransferase activity"/>
    <property type="evidence" value="ECO:0007669"/>
    <property type="project" value="TreeGrafter"/>
</dbReference>
<dbReference type="Pfam" id="PF00452">
    <property type="entry name" value="Bcl-2"/>
    <property type="match status" value="1"/>
</dbReference>
<dbReference type="AlphaFoldDB" id="A0A444V847"/>
<accession>A0A444V847</accession>
<evidence type="ECO:0000256" key="3">
    <source>
        <dbReference type="SAM" id="Phobius"/>
    </source>
</evidence>
<reference evidence="5 6" key="1">
    <citation type="submission" date="2019-01" db="EMBL/GenBank/DDBJ databases">
        <title>Draft Genome and Complete Hox-Cluster Characterization of the Sterlet Sturgeon (Acipenser ruthenus).</title>
        <authorList>
            <person name="Wei Q."/>
        </authorList>
    </citation>
    <scope>NUCLEOTIDE SEQUENCE [LARGE SCALE GENOMIC DNA]</scope>
    <source>
        <strain evidence="5">WHYD16114868_AA</strain>
        <tissue evidence="5">Blood</tissue>
    </source>
</reference>
<dbReference type="GO" id="GO:0042981">
    <property type="term" value="P:regulation of apoptotic process"/>
    <property type="evidence" value="ECO:0007669"/>
    <property type="project" value="InterPro"/>
</dbReference>
<keyword evidence="6" id="KW-1185">Reference proteome</keyword>
<dbReference type="InterPro" id="IPR002475">
    <property type="entry name" value="Bcl2-like"/>
</dbReference>
<evidence type="ECO:0000259" key="4">
    <source>
        <dbReference type="SMART" id="SM00337"/>
    </source>
</evidence>
<comment type="caution">
    <text evidence="5">The sequence shown here is derived from an EMBL/GenBank/DDBJ whole genome shotgun (WGS) entry which is preliminary data.</text>
</comment>
<dbReference type="InterPro" id="IPR046371">
    <property type="entry name" value="Bcl-2_BH1-3"/>
</dbReference>
<name>A0A444V847_ACIRT</name>
<proteinExistence type="inferred from homology"/>